<dbReference type="SMART" id="SM00797">
    <property type="entry name" value="AHS2"/>
    <property type="match status" value="1"/>
</dbReference>
<dbReference type="InterPro" id="IPR052708">
    <property type="entry name" value="PxpC"/>
</dbReference>
<keyword evidence="2 5" id="KW-0378">Hydrolase</keyword>
<dbReference type="SUPFAM" id="SSF50891">
    <property type="entry name" value="Cyclophilin-like"/>
    <property type="match status" value="1"/>
</dbReference>
<evidence type="ECO:0000256" key="2">
    <source>
        <dbReference type="ARBA" id="ARBA00022801"/>
    </source>
</evidence>
<dbReference type="Gene3D" id="2.40.100.10">
    <property type="entry name" value="Cyclophilin-like"/>
    <property type="match status" value="1"/>
</dbReference>
<dbReference type="eggNOG" id="COG1984">
    <property type="taxonomic scope" value="Bacteria"/>
</dbReference>
<evidence type="ECO:0000256" key="3">
    <source>
        <dbReference type="ARBA" id="ARBA00022840"/>
    </source>
</evidence>
<dbReference type="InterPro" id="IPR029000">
    <property type="entry name" value="Cyclophilin-like_dom_sf"/>
</dbReference>
<dbReference type="AlphaFoldDB" id="A0A179BDL2"/>
<dbReference type="InterPro" id="IPR003778">
    <property type="entry name" value="CT_A_B"/>
</dbReference>
<dbReference type="EMBL" id="LWBS01000440">
    <property type="protein sequence ID" value="OAP89104.1"/>
    <property type="molecule type" value="Genomic_DNA"/>
</dbReference>
<dbReference type="RefSeq" id="WP_064250586.1">
    <property type="nucleotide sequence ID" value="NZ_CAXURF020000001.1"/>
</dbReference>
<reference evidence="5" key="1">
    <citation type="submission" date="2016-04" db="EMBL/GenBank/DDBJ databases">
        <title>Fast-growing isolate from the root nodules of Vavilovia formosa.</title>
        <authorList>
            <person name="Kimeklis A."/>
            <person name="Safronova V."/>
            <person name="Belimov A."/>
            <person name="Andronov E."/>
        </authorList>
    </citation>
    <scope>NUCLEOTIDE SEQUENCE [LARGE SCALE GENOMIC DNA]</scope>
    <source>
        <strain evidence="5">Vaf-46</strain>
    </source>
</reference>
<gene>
    <name evidence="5" type="ORF">A4U53_33360</name>
</gene>
<dbReference type="PANTHER" id="PTHR43309:SF3">
    <property type="entry name" value="5-OXOPROLINASE SUBUNIT C"/>
    <property type="match status" value="1"/>
</dbReference>
<comment type="caution">
    <text evidence="5">The sequence shown here is derived from an EMBL/GenBank/DDBJ whole genome shotgun (WGS) entry which is preliminary data.</text>
</comment>
<keyword evidence="3" id="KW-0067">ATP-binding</keyword>
<sequence>MPRMSEAVLAINFAGPHVAVQDGGRHGLMRYGVPASGPMDRTSFAAANAAVGNPAGQPAIEVSMGGLVLDCLSGDITFAVAGGGFIVEHAGDKRGAWMVATLRAGERLAIRGGYWGSWTYLAFAGHIEAKTWLGSMSTHSLSGLGGGRLAAGQTLTVADPDVRDDRHGPITCPVIARPRSELRVVVGPQDRFFSKETLSNFLSSPFRLSDAYDRMGVRLQGPSLAPSAALDMPSEAIVRGSVQVAGDGVPTILLADHQTTGGYPKIATVVDSDLDAFVQLRPRDHVGFLAVTPQQAIEHIRLRAATMSRYLAAVREGTWKTRI</sequence>
<accession>A0A179BDL2</accession>
<feature type="domain" description="Carboxyltransferase" evidence="4">
    <location>
        <begin position="30"/>
        <end position="306"/>
    </location>
</feature>
<dbReference type="GO" id="GO:0005524">
    <property type="term" value="F:ATP binding"/>
    <property type="evidence" value="ECO:0007669"/>
    <property type="project" value="UniProtKB-KW"/>
</dbReference>
<proteinExistence type="predicted"/>
<dbReference type="Pfam" id="PF02626">
    <property type="entry name" value="CT_A_B"/>
    <property type="match status" value="1"/>
</dbReference>
<dbReference type="NCBIfam" id="TIGR00724">
    <property type="entry name" value="urea_amlyse_rel"/>
    <property type="match status" value="1"/>
</dbReference>
<evidence type="ECO:0000256" key="1">
    <source>
        <dbReference type="ARBA" id="ARBA00022741"/>
    </source>
</evidence>
<protein>
    <submittedName>
        <fullName evidence="5">Allophanate hydrolase</fullName>
    </submittedName>
</protein>
<dbReference type="PANTHER" id="PTHR43309">
    <property type="entry name" value="5-OXOPROLINASE SUBUNIT C"/>
    <property type="match status" value="1"/>
</dbReference>
<evidence type="ECO:0000313" key="5">
    <source>
        <dbReference type="EMBL" id="OAP89104.1"/>
    </source>
</evidence>
<keyword evidence="1" id="KW-0547">Nucleotide-binding</keyword>
<dbReference type="GO" id="GO:0016787">
    <property type="term" value="F:hydrolase activity"/>
    <property type="evidence" value="ECO:0007669"/>
    <property type="project" value="UniProtKB-KW"/>
</dbReference>
<name>A0A179BDL2_RHILE</name>
<evidence type="ECO:0000259" key="4">
    <source>
        <dbReference type="SMART" id="SM00797"/>
    </source>
</evidence>
<organism evidence="5">
    <name type="scientific">Rhizobium leguminosarum</name>
    <dbReference type="NCBI Taxonomy" id="384"/>
    <lineage>
        <taxon>Bacteria</taxon>
        <taxon>Pseudomonadati</taxon>
        <taxon>Pseudomonadota</taxon>
        <taxon>Alphaproteobacteria</taxon>
        <taxon>Hyphomicrobiales</taxon>
        <taxon>Rhizobiaceae</taxon>
        <taxon>Rhizobium/Agrobacterium group</taxon>
        <taxon>Rhizobium</taxon>
    </lineage>
</organism>